<evidence type="ECO:0000313" key="2">
    <source>
        <dbReference type="Proteomes" id="UP001501079"/>
    </source>
</evidence>
<evidence type="ECO:0008006" key="3">
    <source>
        <dbReference type="Google" id="ProtNLM"/>
    </source>
</evidence>
<organism evidence="1 2">
    <name type="scientific">Gryllotalpicola koreensis</name>
    <dbReference type="NCBI Taxonomy" id="993086"/>
    <lineage>
        <taxon>Bacteria</taxon>
        <taxon>Bacillati</taxon>
        <taxon>Actinomycetota</taxon>
        <taxon>Actinomycetes</taxon>
        <taxon>Micrococcales</taxon>
        <taxon>Microbacteriaceae</taxon>
        <taxon>Gryllotalpicola</taxon>
    </lineage>
</organism>
<keyword evidence="2" id="KW-1185">Reference proteome</keyword>
<dbReference type="EMBL" id="BAABBW010000004">
    <property type="protein sequence ID" value="GAA4177735.1"/>
    <property type="molecule type" value="Genomic_DNA"/>
</dbReference>
<sequence length="536" mass="53884">MVAVLSVMAVIMVVVALIGAVTVQSLRFTGSTKNSVQAQASAETGIDVAASLLTQGTCTSATFTQPTSASDPNYLAGASYSVAIAWSPAATGDSAWTSGCPTAAALRVKLTSTGLAGPGMSSKRIVEAIYAAHSTTTTAPNSSLTPSGPAIYAYSATGFSGSGTLSPVSGSVPSVRIRNGDVNCTGGSNVQGDLIAATGNLTVGGSCNVGGSVWTPQTLTITGSLKVGGDATAKSMNLAGTHVSGNAWTSNDMTLQWGTQVDQNATAKILNLSGGNVLGTAWSQTSATYAGGATIGGNLVAQSTNSTSSAAKGTKIVAAGPGPGPSAPATPTVPNWIDYAYSASDWPGFTVVTLPAGSCDWTTFYNADISLGGSKGIIDARNCTGTITISTARDKLPVNNDLVILGKSFDLGASFGFTATSAHRLWLITPDTTMNGQPDCPGSNGAGTFTVEGGATLDPHISVMIYSPCFVNITSGIDWYGQVFAGEVQVNGSANLHFVSVGLPGYNLDTGTALPPTVTSSPSVITSRQSIRNIAG</sequence>
<proteinExistence type="predicted"/>
<accession>A0ABP8A4M3</accession>
<protein>
    <recommendedName>
        <fullName evidence="3">Type 4 fimbrial biogenesis protein PilX N-terminal domain-containing protein</fullName>
    </recommendedName>
</protein>
<comment type="caution">
    <text evidence="1">The sequence shown here is derived from an EMBL/GenBank/DDBJ whole genome shotgun (WGS) entry which is preliminary data.</text>
</comment>
<evidence type="ECO:0000313" key="1">
    <source>
        <dbReference type="EMBL" id="GAA4177735.1"/>
    </source>
</evidence>
<gene>
    <name evidence="1" type="ORF">GCM10022287_26970</name>
</gene>
<dbReference type="Proteomes" id="UP001501079">
    <property type="component" value="Unassembled WGS sequence"/>
</dbReference>
<reference evidence="2" key="1">
    <citation type="journal article" date="2019" name="Int. J. Syst. Evol. Microbiol.">
        <title>The Global Catalogue of Microorganisms (GCM) 10K type strain sequencing project: providing services to taxonomists for standard genome sequencing and annotation.</title>
        <authorList>
            <consortium name="The Broad Institute Genomics Platform"/>
            <consortium name="The Broad Institute Genome Sequencing Center for Infectious Disease"/>
            <person name="Wu L."/>
            <person name="Ma J."/>
        </authorList>
    </citation>
    <scope>NUCLEOTIDE SEQUENCE [LARGE SCALE GENOMIC DNA]</scope>
    <source>
        <strain evidence="2">JCM 17591</strain>
    </source>
</reference>
<name>A0ABP8A4M3_9MICO</name>